<keyword evidence="3" id="KW-1185">Reference proteome</keyword>
<evidence type="ECO:0000256" key="1">
    <source>
        <dbReference type="ARBA" id="ARBA00022679"/>
    </source>
</evidence>
<name>A0ABT5R2S7_9GAMM</name>
<dbReference type="CDD" id="cd02440">
    <property type="entry name" value="AdoMet_MTases"/>
    <property type="match status" value="1"/>
</dbReference>
<dbReference type="Proteomes" id="UP001149400">
    <property type="component" value="Unassembled WGS sequence"/>
</dbReference>
<dbReference type="PANTHER" id="PTHR43861:SF3">
    <property type="entry name" value="PUTATIVE (AFU_ORTHOLOGUE AFUA_2G14390)-RELATED"/>
    <property type="match status" value="1"/>
</dbReference>
<dbReference type="InterPro" id="IPR029063">
    <property type="entry name" value="SAM-dependent_MTases_sf"/>
</dbReference>
<organism evidence="2 3">
    <name type="scientific">Enterovibrio gelatinilyticus</name>
    <dbReference type="NCBI Taxonomy" id="2899819"/>
    <lineage>
        <taxon>Bacteria</taxon>
        <taxon>Pseudomonadati</taxon>
        <taxon>Pseudomonadota</taxon>
        <taxon>Gammaproteobacteria</taxon>
        <taxon>Vibrionales</taxon>
        <taxon>Vibrionaceae</taxon>
        <taxon>Enterovibrio</taxon>
    </lineage>
</organism>
<evidence type="ECO:0000313" key="3">
    <source>
        <dbReference type="Proteomes" id="UP001149400"/>
    </source>
</evidence>
<dbReference type="PANTHER" id="PTHR43861">
    <property type="entry name" value="TRANS-ACONITATE 2-METHYLTRANSFERASE-RELATED"/>
    <property type="match status" value="1"/>
</dbReference>
<proteinExistence type="predicted"/>
<sequence length="190" mass="20485">MSESWDDMAVGWDSNKAVIAYSDKATHSLGEVLKTKGLTILDFGCGTGLMTEKLSPDAASITAIDPARKMISVLNAKDLHNVTTIVGVVDEAFVRECRQAGKRFDLIVASSALAFVADYPETIALLAMLLADKGLLVQWDWEKSEDEGAGFTTSEVQQAYSEAGLNLISTTNPFSMGDMRVLMAVGQRTD</sequence>
<dbReference type="Gene3D" id="3.40.50.150">
    <property type="entry name" value="Vaccinia Virus protein VP39"/>
    <property type="match status" value="1"/>
</dbReference>
<evidence type="ECO:0000313" key="2">
    <source>
        <dbReference type="EMBL" id="MDD1794567.1"/>
    </source>
</evidence>
<dbReference type="RefSeq" id="WP_274165391.1">
    <property type="nucleotide sequence ID" value="NZ_JAJUBC010000018.1"/>
</dbReference>
<dbReference type="GO" id="GO:0008168">
    <property type="term" value="F:methyltransferase activity"/>
    <property type="evidence" value="ECO:0007669"/>
    <property type="project" value="UniProtKB-KW"/>
</dbReference>
<comment type="caution">
    <text evidence="2">The sequence shown here is derived from an EMBL/GenBank/DDBJ whole genome shotgun (WGS) entry which is preliminary data.</text>
</comment>
<keyword evidence="1" id="KW-0808">Transferase</keyword>
<gene>
    <name evidence="2" type="ORF">LRP50_15650</name>
</gene>
<dbReference type="EMBL" id="JAJUBC010000018">
    <property type="protein sequence ID" value="MDD1794567.1"/>
    <property type="molecule type" value="Genomic_DNA"/>
</dbReference>
<accession>A0ABT5R2S7</accession>
<dbReference type="Pfam" id="PF13489">
    <property type="entry name" value="Methyltransf_23"/>
    <property type="match status" value="1"/>
</dbReference>
<dbReference type="SUPFAM" id="SSF53335">
    <property type="entry name" value="S-adenosyl-L-methionine-dependent methyltransferases"/>
    <property type="match status" value="1"/>
</dbReference>
<dbReference type="GO" id="GO:0032259">
    <property type="term" value="P:methylation"/>
    <property type="evidence" value="ECO:0007669"/>
    <property type="project" value="UniProtKB-KW"/>
</dbReference>
<protein>
    <submittedName>
        <fullName evidence="2">Class I SAM-dependent methyltransferase</fullName>
    </submittedName>
</protein>
<keyword evidence="2" id="KW-0489">Methyltransferase</keyword>
<reference evidence="2" key="1">
    <citation type="submission" date="2021-12" db="EMBL/GenBank/DDBJ databases">
        <title>Enterovibrio ZSDZ35 sp. nov. and Enterovibrio ZSDZ42 sp. nov., isolated from coastal seawater in Qingdao.</title>
        <authorList>
            <person name="Zhang P."/>
        </authorList>
    </citation>
    <scope>NUCLEOTIDE SEQUENCE</scope>
    <source>
        <strain evidence="2">ZSDZ42</strain>
    </source>
</reference>